<evidence type="ECO:0000256" key="2">
    <source>
        <dbReference type="SAM" id="MobiDB-lite"/>
    </source>
</evidence>
<feature type="compositionally biased region" description="Acidic residues" evidence="2">
    <location>
        <begin position="57"/>
        <end position="75"/>
    </location>
</feature>
<feature type="region of interest" description="Disordered" evidence="2">
    <location>
        <begin position="462"/>
        <end position="538"/>
    </location>
</feature>
<evidence type="ECO:0000313" key="4">
    <source>
        <dbReference type="Proteomes" id="UP001158576"/>
    </source>
</evidence>
<keyword evidence="1" id="KW-0175">Coiled coil</keyword>
<gene>
    <name evidence="3" type="ORF">OKIOD_LOCUS11493</name>
</gene>
<feature type="compositionally biased region" description="Basic and acidic residues" evidence="2">
    <location>
        <begin position="8"/>
        <end position="20"/>
    </location>
</feature>
<feature type="compositionally biased region" description="Low complexity" evidence="2">
    <location>
        <begin position="130"/>
        <end position="139"/>
    </location>
</feature>
<feature type="compositionally biased region" description="Basic residues" evidence="2">
    <location>
        <begin position="510"/>
        <end position="525"/>
    </location>
</feature>
<sequence length="616" mass="69947">MGDGENPDTSKDMLDLHPDDDISDVLSEMDAGEEMRLLEENPPSPQPGSPVPAEGLSSDDELMAGDDVLDNEAQELQENRDEMATPPLLDNPESSMQPPRASEIPNESNHPDQPANMLSDGELSSEEELPSNNPVESSSGSKIVGTIDLLSDSQTDSSFPWPAATTSNKKPNENSTGNSNDQSHDSDDGMTEVVNFPISTPMEATTSMNRDAYRPSNARENLVERVEYEERESRVKTEPMSQDDQAMAALNEHEKLRKCRKLLHRIEGVQNFGNFQYSQENLRYVGLIRDRYEDQDRVKKVYDKEVDYLKTAVKEKFEEQIQKLKLMRDLEIKKLDQKKDLALTQLLHSSGPLEAFHALDEVLNQQKELCEDAERDPLKLDELMGKYHSMKKSIDDSRTKYVEGAGLLQRKLTEVAQAKVVQSNKIVIDEKEPLFVVEYPTASKKRRSEGFSREDFQVVINLDSDEEPSSTDAVSSGTMPFRQNKRPRLGARTNTWTHMDRQQEIEKKQSRSRSRGNRNARRGHTMTHDASTDEQEEPCRRKVTLNRNFLDRLASDFMTIEPQIESALPFANEETPQKNTLLHEAADHDIDLVARLGLLVDQEEIRNQLILIPRMQ</sequence>
<name>A0ABN7SX89_OIKDI</name>
<feature type="compositionally biased region" description="Basic and acidic residues" evidence="2">
    <location>
        <begin position="498"/>
        <end position="509"/>
    </location>
</feature>
<feature type="coiled-coil region" evidence="1">
    <location>
        <begin position="314"/>
        <end position="376"/>
    </location>
</feature>
<dbReference type="Proteomes" id="UP001158576">
    <property type="component" value="Chromosome 1"/>
</dbReference>
<dbReference type="EMBL" id="OU015566">
    <property type="protein sequence ID" value="CAG5106184.1"/>
    <property type="molecule type" value="Genomic_DNA"/>
</dbReference>
<reference evidence="3 4" key="1">
    <citation type="submission" date="2021-04" db="EMBL/GenBank/DDBJ databases">
        <authorList>
            <person name="Bliznina A."/>
        </authorList>
    </citation>
    <scope>NUCLEOTIDE SEQUENCE [LARGE SCALE GENOMIC DNA]</scope>
</reference>
<evidence type="ECO:0000256" key="1">
    <source>
        <dbReference type="SAM" id="Coils"/>
    </source>
</evidence>
<organism evidence="3 4">
    <name type="scientific">Oikopleura dioica</name>
    <name type="common">Tunicate</name>
    <dbReference type="NCBI Taxonomy" id="34765"/>
    <lineage>
        <taxon>Eukaryota</taxon>
        <taxon>Metazoa</taxon>
        <taxon>Chordata</taxon>
        <taxon>Tunicata</taxon>
        <taxon>Appendicularia</taxon>
        <taxon>Copelata</taxon>
        <taxon>Oikopleuridae</taxon>
        <taxon>Oikopleura</taxon>
    </lineage>
</organism>
<feature type="compositionally biased region" description="Polar residues" evidence="2">
    <location>
        <begin position="151"/>
        <end position="181"/>
    </location>
</feature>
<keyword evidence="4" id="KW-1185">Reference proteome</keyword>
<evidence type="ECO:0000313" key="3">
    <source>
        <dbReference type="EMBL" id="CAG5106184.1"/>
    </source>
</evidence>
<feature type="region of interest" description="Disordered" evidence="2">
    <location>
        <begin position="1"/>
        <end position="193"/>
    </location>
</feature>
<protein>
    <submittedName>
        <fullName evidence="3">Oidioi.mRNA.OKI2018_I69.chr1.g2728.t1.cds</fullName>
    </submittedName>
</protein>
<accession>A0ABN7SX89</accession>
<proteinExistence type="predicted"/>